<dbReference type="InterPro" id="IPR008775">
    <property type="entry name" value="Phytyl_CoA_dOase-like"/>
</dbReference>
<gene>
    <name evidence="1" type="ORF">F0185_08270</name>
</gene>
<keyword evidence="1" id="KW-0223">Dioxygenase</keyword>
<evidence type="ECO:0000313" key="2">
    <source>
        <dbReference type="Proteomes" id="UP000785613"/>
    </source>
</evidence>
<accession>A0ABX0LFW5</accession>
<proteinExistence type="predicted"/>
<name>A0ABX0LFW5_9BURK</name>
<organism evidence="1 2">
    <name type="scientific">Massilia rubra</name>
    <dbReference type="NCBI Taxonomy" id="2607910"/>
    <lineage>
        <taxon>Bacteria</taxon>
        <taxon>Pseudomonadati</taxon>
        <taxon>Pseudomonadota</taxon>
        <taxon>Betaproteobacteria</taxon>
        <taxon>Burkholderiales</taxon>
        <taxon>Oxalobacteraceae</taxon>
        <taxon>Telluria group</taxon>
        <taxon>Massilia</taxon>
    </lineage>
</organism>
<evidence type="ECO:0000313" key="1">
    <source>
        <dbReference type="EMBL" id="NHZ33584.1"/>
    </source>
</evidence>
<reference evidence="1 2" key="1">
    <citation type="submission" date="2019-09" db="EMBL/GenBank/DDBJ databases">
        <title>Taxonomy of Antarctic Massilia spp.: description of Massilia rubra sp. nov., Massilia aquatica sp. nov., Massilia mucilaginosa sp. nov., Massilia frigida sp. nov. isolated from streams, lakes and regoliths.</title>
        <authorList>
            <person name="Holochova P."/>
            <person name="Sedlacek I."/>
            <person name="Kralova S."/>
            <person name="Maslanova I."/>
            <person name="Busse H.-J."/>
            <person name="Stankova E."/>
            <person name="Vrbovska V."/>
            <person name="Kovarovic V."/>
            <person name="Bartak M."/>
            <person name="Svec P."/>
            <person name="Pantucek R."/>
        </authorList>
    </citation>
    <scope>NUCLEOTIDE SEQUENCE [LARGE SCALE GENOMIC DNA]</scope>
    <source>
        <strain evidence="1 2">CCM 8692</strain>
    </source>
</reference>
<dbReference type="Gene3D" id="2.60.120.620">
    <property type="entry name" value="q2cbj1_9rhob like domain"/>
    <property type="match status" value="1"/>
</dbReference>
<comment type="caution">
    <text evidence="1">The sequence shown here is derived from an EMBL/GenBank/DDBJ whole genome shotgun (WGS) entry which is preliminary data.</text>
</comment>
<protein>
    <submittedName>
        <fullName evidence="1">Phytanoyl-CoA dioxygenase family protein</fullName>
    </submittedName>
</protein>
<keyword evidence="2" id="KW-1185">Reference proteome</keyword>
<dbReference type="RefSeq" id="WP_167223334.1">
    <property type="nucleotide sequence ID" value="NZ_VUYU01000004.1"/>
</dbReference>
<dbReference type="Pfam" id="PF05721">
    <property type="entry name" value="PhyH"/>
    <property type="match status" value="1"/>
</dbReference>
<dbReference type="Proteomes" id="UP000785613">
    <property type="component" value="Unassembled WGS sequence"/>
</dbReference>
<dbReference type="EMBL" id="VUYU01000004">
    <property type="protein sequence ID" value="NHZ33584.1"/>
    <property type="molecule type" value="Genomic_DNA"/>
</dbReference>
<dbReference type="GO" id="GO:0051213">
    <property type="term" value="F:dioxygenase activity"/>
    <property type="evidence" value="ECO:0007669"/>
    <property type="project" value="UniProtKB-KW"/>
</dbReference>
<dbReference type="SUPFAM" id="SSF51197">
    <property type="entry name" value="Clavaminate synthase-like"/>
    <property type="match status" value="1"/>
</dbReference>
<sequence length="223" mass="23404">MKARFGQLGYALVPEVLPAADCARLAELAQPAAAASGGTRCLLAQPWCADLARRLRAEPALASLLDPDAVAVQCTYFEKSAGRNWLVPLHQDLSIPVAARVDAPALRGWSVKEGTLFVQAPPALLDTLVAVRVHLDPCGLDDGPLLVVPGSHRAGVLAPPDAAAARAATPPVACLAGVGGTLVMRPLLLHASSKALGQGRRRVLHFVFGPRVLPFGLHWRVVV</sequence>
<keyword evidence="1" id="KW-0560">Oxidoreductase</keyword>